<evidence type="ECO:0000313" key="2">
    <source>
        <dbReference type="Proteomes" id="UP001162480"/>
    </source>
</evidence>
<dbReference type="AlphaFoldDB" id="A0AA36AYR1"/>
<dbReference type="EMBL" id="OX597819">
    <property type="protein sequence ID" value="CAI9724773.1"/>
    <property type="molecule type" value="Genomic_DNA"/>
</dbReference>
<reference evidence="1" key="1">
    <citation type="submission" date="2023-08" db="EMBL/GenBank/DDBJ databases">
        <authorList>
            <person name="Alioto T."/>
            <person name="Alioto T."/>
            <person name="Gomez Garrido J."/>
        </authorList>
    </citation>
    <scope>NUCLEOTIDE SEQUENCE</scope>
</reference>
<proteinExistence type="predicted"/>
<name>A0AA36AYR1_OCTVU</name>
<sequence length="143" mass="15799">MVLAQEKCQSTISFHQNGLTTQDIVIKGIVPERIVYRIINPFKGTGSLTVKKTPGCQCLSSDYQDKALVRNSLRDQAGKQLAKVWESAGVRASAWTVRQQLLDNGLASQSTAKKPFFVHKKREGQELPFAENVKIGLVNNGTK</sequence>
<organism evidence="1 2">
    <name type="scientific">Octopus vulgaris</name>
    <name type="common">Common octopus</name>
    <dbReference type="NCBI Taxonomy" id="6645"/>
    <lineage>
        <taxon>Eukaryota</taxon>
        <taxon>Metazoa</taxon>
        <taxon>Spiralia</taxon>
        <taxon>Lophotrochozoa</taxon>
        <taxon>Mollusca</taxon>
        <taxon>Cephalopoda</taxon>
        <taxon>Coleoidea</taxon>
        <taxon>Octopodiformes</taxon>
        <taxon>Octopoda</taxon>
        <taxon>Incirrata</taxon>
        <taxon>Octopodidae</taxon>
        <taxon>Octopus</taxon>
    </lineage>
</organism>
<accession>A0AA36AYR1</accession>
<gene>
    <name evidence="1" type="ORF">OCTVUL_1B012434</name>
</gene>
<evidence type="ECO:0008006" key="3">
    <source>
        <dbReference type="Google" id="ProtNLM"/>
    </source>
</evidence>
<dbReference type="Proteomes" id="UP001162480">
    <property type="component" value="Chromosome 6"/>
</dbReference>
<evidence type="ECO:0000313" key="1">
    <source>
        <dbReference type="EMBL" id="CAI9724773.1"/>
    </source>
</evidence>
<protein>
    <recommendedName>
        <fullName evidence="3">Transposase Tc1-like domain-containing protein</fullName>
    </recommendedName>
</protein>
<keyword evidence="2" id="KW-1185">Reference proteome</keyword>